<dbReference type="InterPro" id="IPR037066">
    <property type="entry name" value="Plug_dom_sf"/>
</dbReference>
<keyword evidence="6 7" id="KW-0998">Cell outer membrane</keyword>
<evidence type="ECO:0000256" key="5">
    <source>
        <dbReference type="ARBA" id="ARBA00023136"/>
    </source>
</evidence>
<dbReference type="NCBIfam" id="TIGR04057">
    <property type="entry name" value="SusC_RagA_signa"/>
    <property type="match status" value="1"/>
</dbReference>
<feature type="transmembrane region" description="Helical" evidence="8">
    <location>
        <begin position="29"/>
        <end position="47"/>
    </location>
</feature>
<evidence type="ECO:0000313" key="10">
    <source>
        <dbReference type="EMBL" id="RXK86797.1"/>
    </source>
</evidence>
<keyword evidence="2 7" id="KW-0813">Transport</keyword>
<proteinExistence type="inferred from homology"/>
<dbReference type="SUPFAM" id="SSF56935">
    <property type="entry name" value="Porins"/>
    <property type="match status" value="1"/>
</dbReference>
<feature type="domain" description="TonB-dependent receptor plug" evidence="9">
    <location>
        <begin position="249"/>
        <end position="365"/>
    </location>
</feature>
<keyword evidence="4 7" id="KW-0812">Transmembrane</keyword>
<accession>A0A4Q1DBI6</accession>
<dbReference type="GO" id="GO:0009279">
    <property type="term" value="C:cell outer membrane"/>
    <property type="evidence" value="ECO:0007669"/>
    <property type="project" value="UniProtKB-SubCell"/>
</dbReference>
<dbReference type="SUPFAM" id="SSF49464">
    <property type="entry name" value="Carboxypeptidase regulatory domain-like"/>
    <property type="match status" value="1"/>
</dbReference>
<keyword evidence="5 7" id="KW-0472">Membrane</keyword>
<evidence type="ECO:0000313" key="11">
    <source>
        <dbReference type="Proteomes" id="UP000290545"/>
    </source>
</evidence>
<comment type="caution">
    <text evidence="10">The sequence shown here is derived from an EMBL/GenBank/DDBJ whole genome shotgun (WGS) entry which is preliminary data.</text>
</comment>
<dbReference type="AlphaFoldDB" id="A0A4Q1DBI6"/>
<dbReference type="InterPro" id="IPR023997">
    <property type="entry name" value="TonB-dep_OMP_SusC/RagA_CS"/>
</dbReference>
<dbReference type="Gene3D" id="2.40.170.20">
    <property type="entry name" value="TonB-dependent receptor, beta-barrel domain"/>
    <property type="match status" value="1"/>
</dbReference>
<dbReference type="InterPro" id="IPR012910">
    <property type="entry name" value="Plug_dom"/>
</dbReference>
<reference evidence="10 11" key="1">
    <citation type="submission" date="2019-01" db="EMBL/GenBank/DDBJ databases">
        <title>Filimonas sp. strain TTM-71.</title>
        <authorList>
            <person name="Chen W.-M."/>
        </authorList>
    </citation>
    <scope>NUCLEOTIDE SEQUENCE [LARGE SCALE GENOMIC DNA]</scope>
    <source>
        <strain evidence="10 11">TTM-71</strain>
    </source>
</reference>
<evidence type="ECO:0000256" key="1">
    <source>
        <dbReference type="ARBA" id="ARBA00004571"/>
    </source>
</evidence>
<dbReference type="PROSITE" id="PS52016">
    <property type="entry name" value="TONB_DEPENDENT_REC_3"/>
    <property type="match status" value="1"/>
</dbReference>
<dbReference type="Proteomes" id="UP000290545">
    <property type="component" value="Unassembled WGS sequence"/>
</dbReference>
<name>A0A4Q1DBI6_9BACT</name>
<sequence length="1218" mass="134731">MQKTVSGAAAPRDVHHCTARYGALTKMLLVMKLTIVFVFLAFVSVHAEGTAQSVTLSGKNLTLKQVFSAIKKQTGYVFLSNEKVFSDKKTVSLNLVNAPIPTALEEALRGRPFRFNIMDQTIVIYEKKSDVVSGMMPLETAAAGTYNYMPPLRIRVIDSVGNPLAGAAVVLNGARKSGDTNPEGYFTTNAVAGDELTISFIGYQTRKITVTEEHLKTGAVTFFLRQDAGKLDEINIVVNTGYQSLPRERATGSFGIVTSKQLEKVPVTSLLERIQGLVPGVDVSTKTTAGKSRNGTVKIRGLSTIVSSYTKVSTDPLLVIDGFPSQLSISGGALDYINPDDVESISFLKDAAAASIWGMQAANGVIVIQTKRGALNKRTVLNFATTIGTSARPSLDYGTRMSVPSYIELEKELIQKGRLLDPLPSSNPGAYYPENISQAQEIVYRFRRGTITEAQMNQELATLGKNDNMSQMEDYMLQSPTTRQYNLSLSGGGPTSSYFLSGYMYKDDRVYAANNNRGYSLKANNTSSLLDGRVTITSDLTFSNTKDKINGAAVKAMSVVSGGMRPYDMLKDANGNNIYYDLLVIPKVSRLLESQGYQSFLYSPVDELNYSNTVNNGHNFSMNLGVNANITPWLTANVSGNIGRVFFEGDNYWDPESYDARIMVNKATSVNSTGGLVYGIPVGGRLELINNSSRSYNVRGQLNMNKTFHDIHQVSVLVGTEIREVYTKGSSELRYGYDKSINTFRSVNPSATYRDIYGINQTIGATSRPVTEKTTRALSHYANGSYTLMGKYILSGSARFDDYNLLGVDRRDRALPLWSGGLRWDIGKEDFMRNIKWINRLAFRATYGISGNAPQGFAPVTVIGLLGADFYTGYNYANISSPAVQNLGWEKTRMTNFGVDFSLFSNRFSGSVEYYRKRSTDIIWNLPINGTYGFSNLAFNTANLNGDGVDVGLNVGIINSKTVNWTSTINASYNTNVIRDSRFEGPTTSFGSDYLYSGYPSDYLFSFAWAGLDKTGQSLIKDPKNAEKTYTVNEYPFQDIRVYSGRSTSPWLGMWSNTVRYKGLELNVQLYGVFGGVFRKPSIENIGFTNNLFVGRTGDMEYRWRQPGDEAKTNIPGLEFGAGTNYNLSIERYRNSDLLIRSRSNIRLQQISLSYEVPQHLIRKVYSKSLTVSIIARNLGMLWAANKEKLDPEYLYTTGQNYQLPPLAAYSFRLSLNL</sequence>
<dbReference type="NCBIfam" id="TIGR04056">
    <property type="entry name" value="OMP_RagA_SusC"/>
    <property type="match status" value="1"/>
</dbReference>
<evidence type="ECO:0000256" key="2">
    <source>
        <dbReference type="ARBA" id="ARBA00022448"/>
    </source>
</evidence>
<evidence type="ECO:0000256" key="6">
    <source>
        <dbReference type="ARBA" id="ARBA00023237"/>
    </source>
</evidence>
<comment type="subcellular location">
    <subcellularLocation>
        <location evidence="1 7">Cell outer membrane</location>
        <topology evidence="1 7">Multi-pass membrane protein</topology>
    </subcellularLocation>
</comment>
<dbReference type="InterPro" id="IPR039426">
    <property type="entry name" value="TonB-dep_rcpt-like"/>
</dbReference>
<dbReference type="InterPro" id="IPR008969">
    <property type="entry name" value="CarboxyPept-like_regulatory"/>
</dbReference>
<evidence type="ECO:0000256" key="8">
    <source>
        <dbReference type="SAM" id="Phobius"/>
    </source>
</evidence>
<evidence type="ECO:0000256" key="4">
    <source>
        <dbReference type="ARBA" id="ARBA00022692"/>
    </source>
</evidence>
<keyword evidence="3 7" id="KW-1134">Transmembrane beta strand</keyword>
<dbReference type="OrthoDB" id="9768177at2"/>
<gene>
    <name evidence="10" type="ORF">ESB13_08360</name>
</gene>
<dbReference type="Pfam" id="PF07715">
    <property type="entry name" value="Plug"/>
    <property type="match status" value="1"/>
</dbReference>
<dbReference type="InterPro" id="IPR036942">
    <property type="entry name" value="Beta-barrel_TonB_sf"/>
</dbReference>
<organism evidence="10 11">
    <name type="scientific">Filimonas effusa</name>
    <dbReference type="NCBI Taxonomy" id="2508721"/>
    <lineage>
        <taxon>Bacteria</taxon>
        <taxon>Pseudomonadati</taxon>
        <taxon>Bacteroidota</taxon>
        <taxon>Chitinophagia</taxon>
        <taxon>Chitinophagales</taxon>
        <taxon>Chitinophagaceae</taxon>
        <taxon>Filimonas</taxon>
    </lineage>
</organism>
<keyword evidence="8" id="KW-1133">Transmembrane helix</keyword>
<dbReference type="EMBL" id="SDHZ01000001">
    <property type="protein sequence ID" value="RXK86797.1"/>
    <property type="molecule type" value="Genomic_DNA"/>
</dbReference>
<evidence type="ECO:0000259" key="9">
    <source>
        <dbReference type="Pfam" id="PF07715"/>
    </source>
</evidence>
<dbReference type="Gene3D" id="2.60.40.1120">
    <property type="entry name" value="Carboxypeptidase-like, regulatory domain"/>
    <property type="match status" value="1"/>
</dbReference>
<dbReference type="InterPro" id="IPR023996">
    <property type="entry name" value="TonB-dep_OMP_SusC/RagA"/>
</dbReference>
<evidence type="ECO:0000256" key="3">
    <source>
        <dbReference type="ARBA" id="ARBA00022452"/>
    </source>
</evidence>
<keyword evidence="11" id="KW-1185">Reference proteome</keyword>
<evidence type="ECO:0000256" key="7">
    <source>
        <dbReference type="PROSITE-ProRule" id="PRU01360"/>
    </source>
</evidence>
<comment type="similarity">
    <text evidence="7">Belongs to the TonB-dependent receptor family.</text>
</comment>
<dbReference type="Gene3D" id="2.170.130.10">
    <property type="entry name" value="TonB-dependent receptor, plug domain"/>
    <property type="match status" value="1"/>
</dbReference>
<protein>
    <submittedName>
        <fullName evidence="10">SusC/RagA family TonB-linked outer membrane protein</fullName>
    </submittedName>
</protein>
<dbReference type="Pfam" id="PF13715">
    <property type="entry name" value="CarbopepD_reg_2"/>
    <property type="match status" value="1"/>
</dbReference>